<evidence type="ECO:0000256" key="2">
    <source>
        <dbReference type="ARBA" id="ARBA00023136"/>
    </source>
</evidence>
<dbReference type="InterPro" id="IPR006664">
    <property type="entry name" value="OMP_bac"/>
</dbReference>
<dbReference type="GO" id="GO:0009279">
    <property type="term" value="C:cell outer membrane"/>
    <property type="evidence" value="ECO:0007669"/>
    <property type="project" value="UniProtKB-SubCell"/>
</dbReference>
<dbReference type="PANTHER" id="PTHR30329:SF21">
    <property type="entry name" value="LIPOPROTEIN YIAD-RELATED"/>
    <property type="match status" value="1"/>
</dbReference>
<name>A0A401UB76_9BACT</name>
<evidence type="ECO:0000256" key="1">
    <source>
        <dbReference type="ARBA" id="ARBA00004442"/>
    </source>
</evidence>
<reference evidence="6 7" key="1">
    <citation type="submission" date="2018-11" db="EMBL/GenBank/DDBJ databases">
        <title>Chryseotalea sanarue gen. nov., sp., nov., a member of the family Cytophagaceae, isolated from a brackish lake in Hamamatsu Japan.</title>
        <authorList>
            <person name="Maejima Y."/>
            <person name="Iino T."/>
            <person name="Muraguchi Y."/>
            <person name="Fukuda K."/>
            <person name="Ohkuma M."/>
            <person name="Moriuchi R."/>
            <person name="Dohra H."/>
            <person name="Kimbara K."/>
            <person name="Shintani M."/>
        </authorList>
    </citation>
    <scope>NUCLEOTIDE SEQUENCE [LARGE SCALE GENOMIC DNA]</scope>
    <source>
        <strain evidence="6 7">Ys</strain>
    </source>
</reference>
<dbReference type="Gene3D" id="2.120.10.30">
    <property type="entry name" value="TolB, C-terminal domain"/>
    <property type="match status" value="1"/>
</dbReference>
<protein>
    <recommendedName>
        <fullName evidence="5">OmpA-like domain-containing protein</fullName>
    </recommendedName>
</protein>
<dbReference type="Pfam" id="PF07676">
    <property type="entry name" value="PD40"/>
    <property type="match status" value="3"/>
</dbReference>
<keyword evidence="7" id="KW-1185">Reference proteome</keyword>
<accession>A0A401UB76</accession>
<feature type="domain" description="OmpA-like" evidence="5">
    <location>
        <begin position="557"/>
        <end position="674"/>
    </location>
</feature>
<comment type="subcellular location">
    <subcellularLocation>
        <location evidence="1">Cell outer membrane</location>
    </subcellularLocation>
</comment>
<dbReference type="EMBL" id="BHXQ01000004">
    <property type="protein sequence ID" value="GCC52168.1"/>
    <property type="molecule type" value="Genomic_DNA"/>
</dbReference>
<comment type="caution">
    <text evidence="6">The sequence shown here is derived from an EMBL/GenBank/DDBJ whole genome shotgun (WGS) entry which is preliminary data.</text>
</comment>
<evidence type="ECO:0000313" key="6">
    <source>
        <dbReference type="EMBL" id="GCC52168.1"/>
    </source>
</evidence>
<dbReference type="PROSITE" id="PS51123">
    <property type="entry name" value="OMPA_2"/>
    <property type="match status" value="1"/>
</dbReference>
<dbReference type="RefSeq" id="WP_127122814.1">
    <property type="nucleotide sequence ID" value="NZ_BHXQ01000004.1"/>
</dbReference>
<gene>
    <name evidence="6" type="ORF">SanaruYs_24040</name>
</gene>
<dbReference type="InterPro" id="IPR006665">
    <property type="entry name" value="OmpA-like"/>
</dbReference>
<dbReference type="CDD" id="cd07185">
    <property type="entry name" value="OmpA_C-like"/>
    <property type="match status" value="1"/>
</dbReference>
<dbReference type="Gene3D" id="3.30.1330.60">
    <property type="entry name" value="OmpA-like domain"/>
    <property type="match status" value="1"/>
</dbReference>
<dbReference type="OrthoDB" id="911314at2"/>
<dbReference type="PANTHER" id="PTHR30329">
    <property type="entry name" value="STATOR ELEMENT OF FLAGELLAR MOTOR COMPLEX"/>
    <property type="match status" value="1"/>
</dbReference>
<dbReference type="InterPro" id="IPR036737">
    <property type="entry name" value="OmpA-like_sf"/>
</dbReference>
<evidence type="ECO:0000256" key="4">
    <source>
        <dbReference type="PROSITE-ProRule" id="PRU00473"/>
    </source>
</evidence>
<evidence type="ECO:0000259" key="5">
    <source>
        <dbReference type="PROSITE" id="PS51123"/>
    </source>
</evidence>
<dbReference type="SUPFAM" id="SSF82171">
    <property type="entry name" value="DPP6 N-terminal domain-like"/>
    <property type="match status" value="1"/>
</dbReference>
<dbReference type="AlphaFoldDB" id="A0A401UB76"/>
<dbReference type="Proteomes" id="UP000288227">
    <property type="component" value="Unassembled WGS sequence"/>
</dbReference>
<dbReference type="SUPFAM" id="SSF103088">
    <property type="entry name" value="OmpA-like"/>
    <property type="match status" value="1"/>
</dbReference>
<keyword evidence="2 4" id="KW-0472">Membrane</keyword>
<proteinExistence type="predicted"/>
<dbReference type="PRINTS" id="PR01021">
    <property type="entry name" value="OMPADOMAIN"/>
</dbReference>
<dbReference type="InterPro" id="IPR050330">
    <property type="entry name" value="Bact_OuterMem_StrucFunc"/>
</dbReference>
<evidence type="ECO:0000256" key="3">
    <source>
        <dbReference type="ARBA" id="ARBA00023237"/>
    </source>
</evidence>
<evidence type="ECO:0000313" key="7">
    <source>
        <dbReference type="Proteomes" id="UP000288227"/>
    </source>
</evidence>
<dbReference type="InterPro" id="IPR011659">
    <property type="entry name" value="WD40"/>
</dbReference>
<dbReference type="Pfam" id="PF00691">
    <property type="entry name" value="OmpA"/>
    <property type="match status" value="1"/>
</dbReference>
<organism evidence="6 7">
    <name type="scientific">Chryseotalea sanaruensis</name>
    <dbReference type="NCBI Taxonomy" id="2482724"/>
    <lineage>
        <taxon>Bacteria</taxon>
        <taxon>Pseudomonadati</taxon>
        <taxon>Bacteroidota</taxon>
        <taxon>Cytophagia</taxon>
        <taxon>Cytophagales</taxon>
        <taxon>Chryseotaleaceae</taxon>
        <taxon>Chryseotalea</taxon>
    </lineage>
</organism>
<dbReference type="InterPro" id="IPR011042">
    <property type="entry name" value="6-blade_b-propeller_TolB-like"/>
</dbReference>
<keyword evidence="3" id="KW-0998">Cell outer membrane</keyword>
<sequence>MKNKLLLVTLLFFAQYSYSQTIQERKVIPVVSSDKYMEFAPTISADGRTLIFESDQNAKKGWELMESVLDSVGNWSTPAPIKSINEKCAFLAGPSISYDGNTLYYTAFIEGISQSEDIYYSKRINEKEWGEPIRLEGPVNTDEEYEGFPSIAADGNTLYFIRLNNENPYDKKSKENCFTIYASTKNMDDTWGEPEALPAAINSGCERDPRIMADNRTLIFSSVRLGGKGKYDLFQSRKQADGTWSEAVPLDFINSTDNDQSPCIAASGDVMYFYSQKDIYSIGIPIEYRQSINVTVHGIIKDALTGQSIVAEVIVKNQNTGEQFSSFSNAVNGEYNLVLNGGQAYTVEFFNENYLAQVIDFDLTKQEKFATFKRNIDLQNTYQLDLSVYDSDIKSGVDAYVSVVSSKGESVFADTLRKVPGKVLLNLKAPFDYVITATGKKYPESSKVTWKFSSRTTKPLMEQVMNLSYEKIKMTTDVSSITTKQKVKKTIYYNNANVDEVIIAEAGETVLLRKGDRYQVVTSSDKGFFFSSVSIIAGEGESDGMGGYRLAMQVIPVEVGAQLTLKNITFASNSAELDNSSYVELDRVVDFLKVNPNISIEIAAHTDDVGADEYNLRLSERRAYTVLRYLSTKGASAGRLKPIGLGESVPKLANTSEENRMENRRVELKILKIS</sequence>